<evidence type="ECO:0000256" key="2">
    <source>
        <dbReference type="PIRNR" id="PIRNR001365"/>
    </source>
</evidence>
<dbReference type="InterPro" id="IPR013785">
    <property type="entry name" value="Aldolase_TIM"/>
</dbReference>
<evidence type="ECO:0008006" key="7">
    <source>
        <dbReference type="Google" id="ProtNLM"/>
    </source>
</evidence>
<feature type="active site" description="Proton donor/acceptor" evidence="3">
    <location>
        <position position="144"/>
    </location>
</feature>
<protein>
    <recommendedName>
        <fullName evidence="7">4-hydroxy-2-oxoglutarate aldolase, mitochondrial</fullName>
    </recommendedName>
</protein>
<evidence type="ECO:0000256" key="3">
    <source>
        <dbReference type="PIRSR" id="PIRSR001365-1"/>
    </source>
</evidence>
<dbReference type="EMBL" id="PJQM01001813">
    <property type="protein sequence ID" value="RCI00691.1"/>
    <property type="molecule type" value="Genomic_DNA"/>
</dbReference>
<dbReference type="Pfam" id="PF00701">
    <property type="entry name" value="DHDPS"/>
    <property type="match status" value="1"/>
</dbReference>
<evidence type="ECO:0000256" key="1">
    <source>
        <dbReference type="ARBA" id="ARBA00023239"/>
    </source>
</evidence>
<dbReference type="PRINTS" id="PR00146">
    <property type="entry name" value="DHPICSNTHASE"/>
</dbReference>
<comment type="similarity">
    <text evidence="2">Belongs to the DapA family.</text>
</comment>
<dbReference type="GO" id="GO:0008840">
    <property type="term" value="F:4-hydroxy-tetrahydrodipicolinate synthase activity"/>
    <property type="evidence" value="ECO:0007669"/>
    <property type="project" value="TreeGrafter"/>
</dbReference>
<accession>A0A367KEY1</accession>
<keyword evidence="6" id="KW-1185">Reference proteome</keyword>
<gene>
    <name evidence="5" type="ORF">CU098_010832</name>
</gene>
<comment type="caution">
    <text evidence="5">The sequence shown here is derived from an EMBL/GenBank/DDBJ whole genome shotgun (WGS) entry which is preliminary data.</text>
</comment>
<evidence type="ECO:0000313" key="6">
    <source>
        <dbReference type="Proteomes" id="UP000253551"/>
    </source>
</evidence>
<dbReference type="SMART" id="SM01130">
    <property type="entry name" value="DHDPS"/>
    <property type="match status" value="1"/>
</dbReference>
<name>A0A367KEY1_RHIST</name>
<evidence type="ECO:0000313" key="5">
    <source>
        <dbReference type="EMBL" id="RCI00691.1"/>
    </source>
</evidence>
<dbReference type="STRING" id="4846.A0A367KEY1"/>
<feature type="active site" description="Schiff-base intermediate with substrate" evidence="3">
    <location>
        <position position="173"/>
    </location>
</feature>
<dbReference type="InterPro" id="IPR002220">
    <property type="entry name" value="DapA-like"/>
</dbReference>
<sequence>MVLSPSSLRGVIVPIPTFFKENEDLDLNALDQHVQYLSNSGITGVVVLGSMGEAVNVSDEERTQVIECVVQAAQKYNPKLVIVAGTSSQSARNSVAYTKQAAAAGAQYALVLPPSFYRGSITDEALIAFYTAVADQSPLPVIIYNFPAVCQGLDISTSVLTQLSKHKNIIGVKGTDGNVGKMTNLITKTSPEEVALLAGSVDFFLAELLVGAIGLIPGAGNVFPSLCVEIQRLYDNKEYAEAAKLQKQLVEADDALCRWHGIPGIKGYIQKTFGYGQGVCRTPLLKATEAQTAAIQQVVDPVVRLEKQLKANWTK</sequence>
<dbReference type="Proteomes" id="UP000253551">
    <property type="component" value="Unassembled WGS sequence"/>
</dbReference>
<dbReference type="CDD" id="cd00408">
    <property type="entry name" value="DHDPS-like"/>
    <property type="match status" value="1"/>
</dbReference>
<dbReference type="SUPFAM" id="SSF51569">
    <property type="entry name" value="Aldolase"/>
    <property type="match status" value="1"/>
</dbReference>
<proteinExistence type="inferred from homology"/>
<dbReference type="AlphaFoldDB" id="A0A367KEY1"/>
<organism evidence="5 6">
    <name type="scientific">Rhizopus stolonifer</name>
    <name type="common">Rhizopus nigricans</name>
    <dbReference type="NCBI Taxonomy" id="4846"/>
    <lineage>
        <taxon>Eukaryota</taxon>
        <taxon>Fungi</taxon>
        <taxon>Fungi incertae sedis</taxon>
        <taxon>Mucoromycota</taxon>
        <taxon>Mucoromycotina</taxon>
        <taxon>Mucoromycetes</taxon>
        <taxon>Mucorales</taxon>
        <taxon>Mucorineae</taxon>
        <taxon>Rhizopodaceae</taxon>
        <taxon>Rhizopus</taxon>
    </lineage>
</organism>
<reference evidence="5 6" key="1">
    <citation type="journal article" date="2018" name="G3 (Bethesda)">
        <title>Phylogenetic and Phylogenomic Definition of Rhizopus Species.</title>
        <authorList>
            <person name="Gryganskyi A.P."/>
            <person name="Golan J."/>
            <person name="Dolatabadi S."/>
            <person name="Mondo S."/>
            <person name="Robb S."/>
            <person name="Idnurm A."/>
            <person name="Muszewska A."/>
            <person name="Steczkiewicz K."/>
            <person name="Masonjones S."/>
            <person name="Liao H.L."/>
            <person name="Gajdeczka M.T."/>
            <person name="Anike F."/>
            <person name="Vuek A."/>
            <person name="Anishchenko I.M."/>
            <person name="Voigt K."/>
            <person name="de Hoog G.S."/>
            <person name="Smith M.E."/>
            <person name="Heitman J."/>
            <person name="Vilgalys R."/>
            <person name="Stajich J.E."/>
        </authorList>
    </citation>
    <scope>NUCLEOTIDE SEQUENCE [LARGE SCALE GENOMIC DNA]</scope>
    <source>
        <strain evidence="5 6">LSU 92-RS-03</strain>
    </source>
</reference>
<keyword evidence="1 2" id="KW-0456">Lyase</keyword>
<dbReference type="PANTHER" id="PTHR12128:SF66">
    <property type="entry name" value="4-HYDROXY-2-OXOGLUTARATE ALDOLASE, MITOCHONDRIAL"/>
    <property type="match status" value="1"/>
</dbReference>
<dbReference type="PANTHER" id="PTHR12128">
    <property type="entry name" value="DIHYDRODIPICOLINATE SYNTHASE"/>
    <property type="match status" value="1"/>
</dbReference>
<evidence type="ECO:0000256" key="4">
    <source>
        <dbReference type="PIRSR" id="PIRSR001365-2"/>
    </source>
</evidence>
<dbReference type="Gene3D" id="3.20.20.70">
    <property type="entry name" value="Aldolase class I"/>
    <property type="match status" value="1"/>
</dbReference>
<dbReference type="OrthoDB" id="191315at2759"/>
<feature type="binding site" evidence="4">
    <location>
        <position position="216"/>
    </location>
    <ligand>
        <name>pyruvate</name>
        <dbReference type="ChEBI" id="CHEBI:15361"/>
    </ligand>
</feature>
<dbReference type="PIRSF" id="PIRSF001365">
    <property type="entry name" value="DHDPS"/>
    <property type="match status" value="1"/>
</dbReference>